<reference evidence="10 11" key="1">
    <citation type="submission" date="2019-03" db="EMBL/GenBank/DDBJ databases">
        <authorList>
            <person name="Yang Y."/>
        </authorList>
    </citation>
    <scope>NUCLEOTIDE SEQUENCE [LARGE SCALE GENOMIC DNA]</scope>
    <source>
        <strain evidence="10 11">ASL-1</strain>
    </source>
</reference>
<evidence type="ECO:0000259" key="8">
    <source>
        <dbReference type="Pfam" id="PF04239"/>
    </source>
</evidence>
<evidence type="ECO:0000256" key="5">
    <source>
        <dbReference type="ARBA" id="ARBA00022989"/>
    </source>
</evidence>
<dbReference type="Pfam" id="PF20730">
    <property type="entry name" value="YetF_N"/>
    <property type="match status" value="1"/>
</dbReference>
<feature type="transmembrane region" description="Helical" evidence="7">
    <location>
        <begin position="64"/>
        <end position="86"/>
    </location>
</feature>
<feature type="transmembrane region" description="Helical" evidence="7">
    <location>
        <begin position="41"/>
        <end position="58"/>
    </location>
</feature>
<name>A0A4Y8LJ31_9BACL</name>
<accession>A0A4Y8LJ31</accession>
<evidence type="ECO:0000256" key="6">
    <source>
        <dbReference type="ARBA" id="ARBA00023136"/>
    </source>
</evidence>
<evidence type="ECO:0000256" key="7">
    <source>
        <dbReference type="SAM" id="Phobius"/>
    </source>
</evidence>
<feature type="transmembrane region" description="Helical" evidence="7">
    <location>
        <begin position="12"/>
        <end position="29"/>
    </location>
</feature>
<organism evidence="10 11">
    <name type="scientific">Jeotgalibacillus salarius</name>
    <dbReference type="NCBI Taxonomy" id="546023"/>
    <lineage>
        <taxon>Bacteria</taxon>
        <taxon>Bacillati</taxon>
        <taxon>Bacillota</taxon>
        <taxon>Bacilli</taxon>
        <taxon>Bacillales</taxon>
        <taxon>Caryophanaceae</taxon>
        <taxon>Jeotgalibacillus</taxon>
    </lineage>
</organism>
<keyword evidence="3" id="KW-1003">Cell membrane</keyword>
<evidence type="ECO:0000256" key="4">
    <source>
        <dbReference type="ARBA" id="ARBA00022692"/>
    </source>
</evidence>
<dbReference type="PANTHER" id="PTHR34582:SF6">
    <property type="entry name" value="UPF0702 TRANSMEMBRANE PROTEIN YCAP"/>
    <property type="match status" value="1"/>
</dbReference>
<dbReference type="OrthoDB" id="9793799at2"/>
<dbReference type="RefSeq" id="WP_134381900.1">
    <property type="nucleotide sequence ID" value="NZ_SORX01000006.1"/>
</dbReference>
<protein>
    <submittedName>
        <fullName evidence="10">DUF421 domain-containing protein</fullName>
    </submittedName>
</protein>
<sequence>MFFNDWETIGRTLLVGVLAYIGLIMILRVSGKRTLSKMNAFDLIVTVALGSTLATILLSKDVALAEGITAYFVLIAMQYIFTWLSVRSVTVSKLIKSQPELLFYNGEFYRGAMKKSRILEIEMLQAARSNGLSSFEEVLAVVLETDGSFSVVKKEGGESVQSTLQNIQN</sequence>
<evidence type="ECO:0000313" key="11">
    <source>
        <dbReference type="Proteomes" id="UP000297776"/>
    </source>
</evidence>
<keyword evidence="11" id="KW-1185">Reference proteome</keyword>
<proteinExistence type="inferred from homology"/>
<dbReference type="AlphaFoldDB" id="A0A4Y8LJ31"/>
<keyword evidence="5 7" id="KW-1133">Transmembrane helix</keyword>
<dbReference type="InterPro" id="IPR007353">
    <property type="entry name" value="DUF421"/>
</dbReference>
<dbReference type="Gene3D" id="3.30.240.20">
    <property type="entry name" value="bsu07140 like domains"/>
    <property type="match status" value="1"/>
</dbReference>
<comment type="similarity">
    <text evidence="2">Belongs to the UPF0702 family.</text>
</comment>
<evidence type="ECO:0000313" key="10">
    <source>
        <dbReference type="EMBL" id="TFE00581.1"/>
    </source>
</evidence>
<evidence type="ECO:0000256" key="1">
    <source>
        <dbReference type="ARBA" id="ARBA00004651"/>
    </source>
</evidence>
<gene>
    <name evidence="10" type="ORF">E2626_11435</name>
</gene>
<feature type="domain" description="YetF-like N-terminal transmembrane" evidence="9">
    <location>
        <begin position="17"/>
        <end position="84"/>
    </location>
</feature>
<dbReference type="PANTHER" id="PTHR34582">
    <property type="entry name" value="UPF0702 TRANSMEMBRANE PROTEIN YCAP"/>
    <property type="match status" value="1"/>
</dbReference>
<dbReference type="InterPro" id="IPR048454">
    <property type="entry name" value="YetF_N"/>
</dbReference>
<dbReference type="GO" id="GO:0005886">
    <property type="term" value="C:plasma membrane"/>
    <property type="evidence" value="ECO:0007669"/>
    <property type="project" value="UniProtKB-SubCell"/>
</dbReference>
<evidence type="ECO:0000259" key="9">
    <source>
        <dbReference type="Pfam" id="PF20730"/>
    </source>
</evidence>
<comment type="caution">
    <text evidence="10">The sequence shown here is derived from an EMBL/GenBank/DDBJ whole genome shotgun (WGS) entry which is preliminary data.</text>
</comment>
<dbReference type="EMBL" id="SORX01000006">
    <property type="protein sequence ID" value="TFE00581.1"/>
    <property type="molecule type" value="Genomic_DNA"/>
</dbReference>
<keyword evidence="4 7" id="KW-0812">Transmembrane</keyword>
<evidence type="ECO:0000256" key="3">
    <source>
        <dbReference type="ARBA" id="ARBA00022475"/>
    </source>
</evidence>
<evidence type="ECO:0000256" key="2">
    <source>
        <dbReference type="ARBA" id="ARBA00006448"/>
    </source>
</evidence>
<feature type="domain" description="YetF C-terminal" evidence="8">
    <location>
        <begin position="88"/>
        <end position="159"/>
    </location>
</feature>
<comment type="subcellular location">
    <subcellularLocation>
        <location evidence="1">Cell membrane</location>
        <topology evidence="1">Multi-pass membrane protein</topology>
    </subcellularLocation>
</comment>
<dbReference type="InterPro" id="IPR023090">
    <property type="entry name" value="UPF0702_alpha/beta_dom_sf"/>
</dbReference>
<dbReference type="Proteomes" id="UP000297776">
    <property type="component" value="Unassembled WGS sequence"/>
</dbReference>
<keyword evidence="6 7" id="KW-0472">Membrane</keyword>
<dbReference type="Pfam" id="PF04239">
    <property type="entry name" value="DUF421"/>
    <property type="match status" value="1"/>
</dbReference>